<reference evidence="4" key="2">
    <citation type="submission" date="2024-10" db="UniProtKB">
        <authorList>
            <consortium name="EnsemblProtists"/>
        </authorList>
    </citation>
    <scope>IDENTIFICATION</scope>
</reference>
<evidence type="ECO:0000313" key="4">
    <source>
        <dbReference type="EnsemblProtists" id="EOD23946"/>
    </source>
</evidence>
<dbReference type="Gene3D" id="1.10.510.10">
    <property type="entry name" value="Transferase(Phosphotransferase) domain 1"/>
    <property type="match status" value="1"/>
</dbReference>
<dbReference type="PaxDb" id="2903-EOD23946"/>
<keyword evidence="1" id="KW-0067">ATP-binding</keyword>
<evidence type="ECO:0000256" key="1">
    <source>
        <dbReference type="PROSITE-ProRule" id="PRU10141"/>
    </source>
</evidence>
<protein>
    <recommendedName>
        <fullName evidence="3">Protein kinase domain-containing protein</fullName>
    </recommendedName>
</protein>
<keyword evidence="5" id="KW-1185">Reference proteome</keyword>
<dbReference type="InterPro" id="IPR011009">
    <property type="entry name" value="Kinase-like_dom_sf"/>
</dbReference>
<reference evidence="5" key="1">
    <citation type="journal article" date="2013" name="Nature">
        <title>Pan genome of the phytoplankton Emiliania underpins its global distribution.</title>
        <authorList>
            <person name="Read B.A."/>
            <person name="Kegel J."/>
            <person name="Klute M.J."/>
            <person name="Kuo A."/>
            <person name="Lefebvre S.C."/>
            <person name="Maumus F."/>
            <person name="Mayer C."/>
            <person name="Miller J."/>
            <person name="Monier A."/>
            <person name="Salamov A."/>
            <person name="Young J."/>
            <person name="Aguilar M."/>
            <person name="Claverie J.M."/>
            <person name="Frickenhaus S."/>
            <person name="Gonzalez K."/>
            <person name="Herman E.K."/>
            <person name="Lin Y.C."/>
            <person name="Napier J."/>
            <person name="Ogata H."/>
            <person name="Sarno A.F."/>
            <person name="Shmutz J."/>
            <person name="Schroeder D."/>
            <person name="de Vargas C."/>
            <person name="Verret F."/>
            <person name="von Dassow P."/>
            <person name="Valentin K."/>
            <person name="Van de Peer Y."/>
            <person name="Wheeler G."/>
            <person name="Dacks J.B."/>
            <person name="Delwiche C.F."/>
            <person name="Dyhrman S.T."/>
            <person name="Glockner G."/>
            <person name="John U."/>
            <person name="Richards T."/>
            <person name="Worden A.Z."/>
            <person name="Zhang X."/>
            <person name="Grigoriev I.V."/>
            <person name="Allen A.E."/>
            <person name="Bidle K."/>
            <person name="Borodovsky M."/>
            <person name="Bowler C."/>
            <person name="Brownlee C."/>
            <person name="Cock J.M."/>
            <person name="Elias M."/>
            <person name="Gladyshev V.N."/>
            <person name="Groth M."/>
            <person name="Guda C."/>
            <person name="Hadaegh A."/>
            <person name="Iglesias-Rodriguez M.D."/>
            <person name="Jenkins J."/>
            <person name="Jones B.M."/>
            <person name="Lawson T."/>
            <person name="Leese F."/>
            <person name="Lindquist E."/>
            <person name="Lobanov A."/>
            <person name="Lomsadze A."/>
            <person name="Malik S.B."/>
            <person name="Marsh M.E."/>
            <person name="Mackinder L."/>
            <person name="Mock T."/>
            <person name="Mueller-Roeber B."/>
            <person name="Pagarete A."/>
            <person name="Parker M."/>
            <person name="Probert I."/>
            <person name="Quesneville H."/>
            <person name="Raines C."/>
            <person name="Rensing S.A."/>
            <person name="Riano-Pachon D.M."/>
            <person name="Richier S."/>
            <person name="Rokitta S."/>
            <person name="Shiraiwa Y."/>
            <person name="Soanes D.M."/>
            <person name="van der Giezen M."/>
            <person name="Wahlund T.M."/>
            <person name="Williams B."/>
            <person name="Wilson W."/>
            <person name="Wolfe G."/>
            <person name="Wurch L.L."/>
        </authorList>
    </citation>
    <scope>NUCLEOTIDE SEQUENCE</scope>
</reference>
<feature type="binding site" evidence="1">
    <location>
        <position position="153"/>
    </location>
    <ligand>
        <name>ATP</name>
        <dbReference type="ChEBI" id="CHEBI:30616"/>
    </ligand>
</feature>
<dbReference type="EnsemblProtists" id="EOD23946">
    <property type="protein sequence ID" value="EOD23946"/>
    <property type="gene ID" value="EMIHUDRAFT_435491"/>
</dbReference>
<feature type="region of interest" description="Disordered" evidence="2">
    <location>
        <begin position="275"/>
        <end position="305"/>
    </location>
</feature>
<dbReference type="OMA" id="WHEPAGS"/>
<organism evidence="4 5">
    <name type="scientific">Emiliania huxleyi (strain CCMP1516)</name>
    <dbReference type="NCBI Taxonomy" id="280463"/>
    <lineage>
        <taxon>Eukaryota</taxon>
        <taxon>Haptista</taxon>
        <taxon>Haptophyta</taxon>
        <taxon>Prymnesiophyceae</taxon>
        <taxon>Isochrysidales</taxon>
        <taxon>Noelaerhabdaceae</taxon>
        <taxon>Emiliania</taxon>
    </lineage>
</organism>
<evidence type="ECO:0000256" key="2">
    <source>
        <dbReference type="SAM" id="MobiDB-lite"/>
    </source>
</evidence>
<dbReference type="RefSeq" id="XP_005776375.1">
    <property type="nucleotide sequence ID" value="XM_005776318.1"/>
</dbReference>
<accession>A0A0D3JKB1</accession>
<evidence type="ECO:0000313" key="5">
    <source>
        <dbReference type="Proteomes" id="UP000013827"/>
    </source>
</evidence>
<dbReference type="PROSITE" id="PS50011">
    <property type="entry name" value="PROTEIN_KINASE_DOM"/>
    <property type="match status" value="1"/>
</dbReference>
<feature type="domain" description="Protein kinase" evidence="3">
    <location>
        <begin position="124"/>
        <end position="444"/>
    </location>
</feature>
<dbReference type="HOGENOM" id="CLU_617414_0_0_1"/>
<dbReference type="Proteomes" id="UP000013827">
    <property type="component" value="Unassembled WGS sequence"/>
</dbReference>
<dbReference type="GeneID" id="17269492"/>
<keyword evidence="1" id="KW-0547">Nucleotide-binding</keyword>
<evidence type="ECO:0000259" key="3">
    <source>
        <dbReference type="PROSITE" id="PS50011"/>
    </source>
</evidence>
<dbReference type="InterPro" id="IPR050235">
    <property type="entry name" value="CK1_Ser-Thr_kinase"/>
</dbReference>
<dbReference type="GO" id="GO:0004672">
    <property type="term" value="F:protein kinase activity"/>
    <property type="evidence" value="ECO:0007669"/>
    <property type="project" value="InterPro"/>
</dbReference>
<dbReference type="KEGG" id="ehx:EMIHUDRAFT_435491"/>
<dbReference type="STRING" id="2903.R1ELW3"/>
<feature type="compositionally biased region" description="Low complexity" evidence="2">
    <location>
        <begin position="276"/>
        <end position="289"/>
    </location>
</feature>
<dbReference type="AlphaFoldDB" id="A0A0D3JKB1"/>
<dbReference type="PROSITE" id="PS00107">
    <property type="entry name" value="PROTEIN_KINASE_ATP"/>
    <property type="match status" value="1"/>
</dbReference>
<dbReference type="InterPro" id="IPR017441">
    <property type="entry name" value="Protein_kinase_ATP_BS"/>
</dbReference>
<dbReference type="InterPro" id="IPR000719">
    <property type="entry name" value="Prot_kinase_dom"/>
</dbReference>
<dbReference type="SUPFAM" id="SSF56112">
    <property type="entry name" value="Protein kinase-like (PK-like)"/>
    <property type="match status" value="1"/>
</dbReference>
<dbReference type="PANTHER" id="PTHR11909">
    <property type="entry name" value="CASEIN KINASE-RELATED"/>
    <property type="match status" value="1"/>
</dbReference>
<dbReference type="SMART" id="SM00220">
    <property type="entry name" value="S_TKc"/>
    <property type="match status" value="1"/>
</dbReference>
<dbReference type="eggNOG" id="KOG1164">
    <property type="taxonomic scope" value="Eukaryota"/>
</dbReference>
<dbReference type="GO" id="GO:0005524">
    <property type="term" value="F:ATP binding"/>
    <property type="evidence" value="ECO:0007669"/>
    <property type="project" value="UniProtKB-UniRule"/>
</dbReference>
<proteinExistence type="predicted"/>
<sequence length="444" mass="45989">MHHLLLLAALTPPARPPGDAFVLLGATAEASLVEMLGETVGRRRALRRSPDEERLSLALTRARRQHRAASARVAALDTRGHHTRRALEGSSGSELARRKKERLAAADRIARLVGALRRARDATAAQALVLGGGAHGTVMLGRGVLSGSEVAIKVSRRGGGDSEALTTEARVLRALRRETGFPRPLYYGRQALRGEPCDVLVQEAVGPSIDALWWASSGGTALSPRCALRVACGALQRLASLHRLGYAHNDVSTSNLCAGAGGGAAQHEIHLVDFGSATPLPSSSTTAAGGDRERRDTDGGGGGTPLFASAAAHGGGLCGAADDLESLAYVLSFLARGSLPWEHAPPADIPAAKRAATASQLSEGLPREAAVAVEALLRPPRGAGGEVDHAALLRTLRLAAGSDGGEEGEGEQGEGMDWQRLGLSWRADGAILDAGGELVRRPAG</sequence>
<name>A0A0D3JKB1_EMIH1</name>